<feature type="region of interest" description="Disordered" evidence="7">
    <location>
        <begin position="237"/>
        <end position="275"/>
    </location>
</feature>
<dbReference type="PANTHER" id="PTHR10381:SF46">
    <property type="entry name" value="ATP-DEPENDENT CLP PROTEASE PROTEOLYTIC SUBUNIT-RELATED PROTEIN 2, CHLOROPLASTIC"/>
    <property type="match status" value="1"/>
</dbReference>
<keyword evidence="2" id="KW-0645">Protease</keyword>
<comment type="caution">
    <text evidence="8">The sequence shown here is derived from an EMBL/GenBank/DDBJ whole genome shotgun (WGS) entry which is preliminary data.</text>
</comment>
<dbReference type="AlphaFoldDB" id="A0A812HMT3"/>
<dbReference type="EMBL" id="CAJNDS010000101">
    <property type="protein sequence ID" value="CAE6955838.1"/>
    <property type="molecule type" value="Genomic_DNA"/>
</dbReference>
<dbReference type="GO" id="GO:0004176">
    <property type="term" value="F:ATP-dependent peptidase activity"/>
    <property type="evidence" value="ECO:0007669"/>
    <property type="project" value="InterPro"/>
</dbReference>
<dbReference type="OrthoDB" id="445281at2759"/>
<dbReference type="SUPFAM" id="SSF52096">
    <property type="entry name" value="ClpP/crotonase"/>
    <property type="match status" value="1"/>
</dbReference>
<dbReference type="InterPro" id="IPR023562">
    <property type="entry name" value="ClpP/TepA"/>
</dbReference>
<keyword evidence="3" id="KW-0378">Hydrolase</keyword>
<evidence type="ECO:0000313" key="8">
    <source>
        <dbReference type="EMBL" id="CAE6955838.1"/>
    </source>
</evidence>
<dbReference type="CDD" id="cd07017">
    <property type="entry name" value="S14_ClpP_2"/>
    <property type="match status" value="1"/>
</dbReference>
<accession>A0A812HMT3</accession>
<sequence>MLNPEIFEVRSTLQRWSSQAVFGFRGRSNATLKNTLSLAFCNVLLEQPSQQVSLPFLNSFLNASSRTSQLLFAACDGQVSFHFCKTIPEDNNKPIYLYINSAGGSVISGLSIYDTMHIKSPVITINVGLAASMASFLLAAGEKGKRIALPHSRIMIHQAMGGAQGQAEDIKVEAQQILQIHENIVRMYARVTGKDQDTIREDLMRDNFMSAEQAKDYGLIDQVIQLTDASDLKAVAEKVSEAGDAPKESSAPPSPPPEVPDKSDDGDEDDVKPQM</sequence>
<proteinExistence type="inferred from homology"/>
<gene>
    <name evidence="8" type="primary">clpP2</name>
    <name evidence="8" type="ORF">SNAT2548_LOCUS1745</name>
</gene>
<dbReference type="GO" id="GO:0009368">
    <property type="term" value="C:endopeptidase Clp complex"/>
    <property type="evidence" value="ECO:0007669"/>
    <property type="project" value="TreeGrafter"/>
</dbReference>
<feature type="compositionally biased region" description="Acidic residues" evidence="7">
    <location>
        <begin position="264"/>
        <end position="275"/>
    </location>
</feature>
<feature type="active site" evidence="5">
    <location>
        <position position="132"/>
    </location>
</feature>
<reference evidence="8" key="1">
    <citation type="submission" date="2021-02" db="EMBL/GenBank/DDBJ databases">
        <authorList>
            <person name="Dougan E. K."/>
            <person name="Rhodes N."/>
            <person name="Thang M."/>
            <person name="Chan C."/>
        </authorList>
    </citation>
    <scope>NUCLEOTIDE SEQUENCE</scope>
</reference>
<evidence type="ECO:0000256" key="4">
    <source>
        <dbReference type="ARBA" id="ARBA00022825"/>
    </source>
</evidence>
<evidence type="ECO:0000256" key="5">
    <source>
        <dbReference type="PROSITE-ProRule" id="PRU10085"/>
    </source>
</evidence>
<evidence type="ECO:0000256" key="1">
    <source>
        <dbReference type="ARBA" id="ARBA00007039"/>
    </source>
</evidence>
<name>A0A812HMT3_9DINO</name>
<dbReference type="Proteomes" id="UP000604046">
    <property type="component" value="Unassembled WGS sequence"/>
</dbReference>
<dbReference type="GO" id="GO:0006515">
    <property type="term" value="P:protein quality control for misfolded or incompletely synthesized proteins"/>
    <property type="evidence" value="ECO:0007669"/>
    <property type="project" value="TreeGrafter"/>
</dbReference>
<keyword evidence="4" id="KW-0720">Serine protease</keyword>
<keyword evidence="9" id="KW-1185">Reference proteome</keyword>
<dbReference type="GO" id="GO:0004252">
    <property type="term" value="F:serine-type endopeptidase activity"/>
    <property type="evidence" value="ECO:0007669"/>
    <property type="project" value="InterPro"/>
</dbReference>
<dbReference type="InterPro" id="IPR018215">
    <property type="entry name" value="ClpP_Ser_AS"/>
</dbReference>
<evidence type="ECO:0000256" key="6">
    <source>
        <dbReference type="RuleBase" id="RU003567"/>
    </source>
</evidence>
<organism evidence="8 9">
    <name type="scientific">Symbiodinium natans</name>
    <dbReference type="NCBI Taxonomy" id="878477"/>
    <lineage>
        <taxon>Eukaryota</taxon>
        <taxon>Sar</taxon>
        <taxon>Alveolata</taxon>
        <taxon>Dinophyceae</taxon>
        <taxon>Suessiales</taxon>
        <taxon>Symbiodiniaceae</taxon>
        <taxon>Symbiodinium</taxon>
    </lineage>
</organism>
<dbReference type="Gene3D" id="3.90.226.10">
    <property type="entry name" value="2-enoyl-CoA Hydratase, Chain A, domain 1"/>
    <property type="match status" value="1"/>
</dbReference>
<dbReference type="InterPro" id="IPR001907">
    <property type="entry name" value="ClpP"/>
</dbReference>
<evidence type="ECO:0000256" key="7">
    <source>
        <dbReference type="SAM" id="MobiDB-lite"/>
    </source>
</evidence>
<evidence type="ECO:0000256" key="3">
    <source>
        <dbReference type="ARBA" id="ARBA00022801"/>
    </source>
</evidence>
<evidence type="ECO:0000256" key="2">
    <source>
        <dbReference type="ARBA" id="ARBA00022670"/>
    </source>
</evidence>
<dbReference type="GO" id="GO:0051117">
    <property type="term" value="F:ATPase binding"/>
    <property type="evidence" value="ECO:0007669"/>
    <property type="project" value="TreeGrafter"/>
</dbReference>
<comment type="similarity">
    <text evidence="1 6">Belongs to the peptidase S14 family.</text>
</comment>
<dbReference type="PROSITE" id="PS00381">
    <property type="entry name" value="CLP_PROTEASE_SER"/>
    <property type="match status" value="1"/>
</dbReference>
<dbReference type="PRINTS" id="PR00127">
    <property type="entry name" value="CLPPROTEASEP"/>
</dbReference>
<dbReference type="InterPro" id="IPR029045">
    <property type="entry name" value="ClpP/crotonase-like_dom_sf"/>
</dbReference>
<dbReference type="PANTHER" id="PTHR10381">
    <property type="entry name" value="ATP-DEPENDENT CLP PROTEASE PROTEOLYTIC SUBUNIT"/>
    <property type="match status" value="1"/>
</dbReference>
<protein>
    <recommendedName>
        <fullName evidence="6">ATP-dependent Clp protease proteolytic subunit</fullName>
    </recommendedName>
</protein>
<comment type="catalytic activity">
    <reaction evidence="5">
        <text>Hydrolysis of proteins to small peptides in the presence of ATP and magnesium. alpha-casein is the usual test substrate. In the absence of ATP, only oligopeptides shorter than five residues are hydrolyzed (such as succinyl-Leu-Tyr-|-NHMec, and Leu-Tyr-Leu-|-Tyr-Trp, in which cleavage of the -Tyr-|-Leu- and -Tyr-|-Trp bonds also occurs).</text>
        <dbReference type="EC" id="3.4.21.92"/>
    </reaction>
</comment>
<evidence type="ECO:0000313" key="9">
    <source>
        <dbReference type="Proteomes" id="UP000604046"/>
    </source>
</evidence>
<feature type="compositionally biased region" description="Basic and acidic residues" evidence="7">
    <location>
        <begin position="237"/>
        <end position="247"/>
    </location>
</feature>
<dbReference type="Pfam" id="PF00574">
    <property type="entry name" value="CLP_protease"/>
    <property type="match status" value="1"/>
</dbReference>